<feature type="compositionally biased region" description="Polar residues" evidence="5">
    <location>
        <begin position="24"/>
        <end position="37"/>
    </location>
</feature>
<evidence type="ECO:0000313" key="8">
    <source>
        <dbReference type="EMBL" id="TPX15786.1"/>
    </source>
</evidence>
<dbReference type="Gene3D" id="1.20.1250.20">
    <property type="entry name" value="MFS general substrate transporter like domains"/>
    <property type="match status" value="1"/>
</dbReference>
<sequence length="601" mass="63140">MKSVRSRNGRSANPPADLTENDDFSTASTAAETSPLLQSDAERSPTLRSSSPGSESPGGVAAINDGTTATTEAPEIGFNRIMCILLSMWALIFLQASNMSGMTMTQSVIAEDLDSYKDAMWFTSSYLITAASLSPVISRLSTIFTPGFMILISSTFFAIGAVVTSQARDFATFIAGRVLVGVGGAGVMTLSLILVLQLTSRRRRGVFVGLVNAGFTIGLSTGAVVYGALLPAIGWRVLFGAQAPIAVLAGIGVYLSIPHYVTETEASKGKSVLQKLAGIDYAGAFFLTLALVLFLYSLSGDIQYLPMGLSAVSLVVFLAIEQFFAPDPVIPIRMLKSRGVLLTCLAQTGFMAARWTILYYSPIFVLAVRGLSPAIAGSVLIPTNLGFGSGGLVVGWLHVRRAGSFWLPSIIALVLFACALLAVSFVSTATAPAWVYIIAVFANGFCTGSLLNYTLAHLLHLTRPAEHFIATGLLATFRGFAGSFGTAIGGGIFGRTLAASLAAGFKELDDGRPGASPDRARLITKLVGSPAMVFNGRLSDAERAVAVNGYENALAVLYHAAVLLSLVCVAIQAGTGWTAPGPEDEEEVEEAIRVADGEWEA</sequence>
<feature type="transmembrane region" description="Helical" evidence="6">
    <location>
        <begin position="170"/>
        <end position="195"/>
    </location>
</feature>
<comment type="subcellular location">
    <subcellularLocation>
        <location evidence="1">Membrane</location>
        <topology evidence="1">Multi-pass membrane protein</topology>
    </subcellularLocation>
</comment>
<keyword evidence="4 6" id="KW-0472">Membrane</keyword>
<evidence type="ECO:0000256" key="6">
    <source>
        <dbReference type="SAM" id="Phobius"/>
    </source>
</evidence>
<evidence type="ECO:0000256" key="1">
    <source>
        <dbReference type="ARBA" id="ARBA00004141"/>
    </source>
</evidence>
<dbReference type="GO" id="GO:0015174">
    <property type="term" value="F:basic amino acid transmembrane transporter activity"/>
    <property type="evidence" value="ECO:0007669"/>
    <property type="project" value="TreeGrafter"/>
</dbReference>
<evidence type="ECO:0000259" key="7">
    <source>
        <dbReference type="PROSITE" id="PS50850"/>
    </source>
</evidence>
<keyword evidence="9" id="KW-1185">Reference proteome</keyword>
<reference evidence="8 9" key="1">
    <citation type="submission" date="2019-06" db="EMBL/GenBank/DDBJ databases">
        <title>Draft genome sequence of the filamentous fungus Phialemoniopsis curvata isolated from diesel fuel.</title>
        <authorList>
            <person name="Varaljay V.A."/>
            <person name="Lyon W.J."/>
            <person name="Crouch A.L."/>
            <person name="Drake C.E."/>
            <person name="Hollomon J.M."/>
            <person name="Nadeau L.J."/>
            <person name="Nunn H.S."/>
            <person name="Stevenson B.S."/>
            <person name="Bojanowski C.L."/>
            <person name="Crookes-Goodson W.J."/>
        </authorList>
    </citation>
    <scope>NUCLEOTIDE SEQUENCE [LARGE SCALE GENOMIC DNA]</scope>
    <source>
        <strain evidence="8 9">D216</strain>
    </source>
</reference>
<dbReference type="GeneID" id="41967567"/>
<evidence type="ECO:0000256" key="5">
    <source>
        <dbReference type="SAM" id="MobiDB-lite"/>
    </source>
</evidence>
<gene>
    <name evidence="8" type="ORF">E0L32_000120</name>
</gene>
<feature type="transmembrane region" description="Helical" evidence="6">
    <location>
        <begin position="81"/>
        <end position="99"/>
    </location>
</feature>
<dbReference type="InterPro" id="IPR011701">
    <property type="entry name" value="MFS"/>
</dbReference>
<feature type="transmembrane region" description="Helical" evidence="6">
    <location>
        <begin position="235"/>
        <end position="257"/>
    </location>
</feature>
<feature type="transmembrane region" description="Helical" evidence="6">
    <location>
        <begin position="207"/>
        <end position="229"/>
    </location>
</feature>
<feature type="transmembrane region" description="Helical" evidence="6">
    <location>
        <begin position="433"/>
        <end position="453"/>
    </location>
</feature>
<feature type="region of interest" description="Disordered" evidence="5">
    <location>
        <begin position="1"/>
        <end position="66"/>
    </location>
</feature>
<feature type="transmembrane region" description="Helical" evidence="6">
    <location>
        <begin position="340"/>
        <end position="362"/>
    </location>
</feature>
<evidence type="ECO:0000256" key="2">
    <source>
        <dbReference type="ARBA" id="ARBA00022692"/>
    </source>
</evidence>
<dbReference type="Proteomes" id="UP000319257">
    <property type="component" value="Unassembled WGS sequence"/>
</dbReference>
<dbReference type="InterPro" id="IPR036259">
    <property type="entry name" value="MFS_trans_sf"/>
</dbReference>
<comment type="caution">
    <text evidence="8">The sequence shown here is derived from an EMBL/GenBank/DDBJ whole genome shotgun (WGS) entry which is preliminary data.</text>
</comment>
<dbReference type="PANTHER" id="PTHR23501:SF6">
    <property type="entry name" value="MULTIDRUG TRANSPORTER, PUTATIVE (AFU_ORTHOLOGUE AFUA_3G14560)-RELATED"/>
    <property type="match status" value="1"/>
</dbReference>
<name>A0A507B9E8_9PEZI</name>
<dbReference type="GO" id="GO:0000329">
    <property type="term" value="C:fungal-type vacuole membrane"/>
    <property type="evidence" value="ECO:0007669"/>
    <property type="project" value="TreeGrafter"/>
</dbReference>
<feature type="domain" description="Major facilitator superfamily (MFS) profile" evidence="7">
    <location>
        <begin position="84"/>
        <end position="543"/>
    </location>
</feature>
<keyword evidence="2 6" id="KW-0812">Transmembrane</keyword>
<feature type="transmembrane region" description="Helical" evidence="6">
    <location>
        <begin position="278"/>
        <end position="296"/>
    </location>
</feature>
<accession>A0A507B9E8</accession>
<dbReference type="InterPro" id="IPR020846">
    <property type="entry name" value="MFS_dom"/>
</dbReference>
<feature type="compositionally biased region" description="Low complexity" evidence="5">
    <location>
        <begin position="46"/>
        <end position="59"/>
    </location>
</feature>
<dbReference type="OrthoDB" id="4160219at2759"/>
<feature type="transmembrane region" description="Helical" evidence="6">
    <location>
        <begin position="144"/>
        <end position="164"/>
    </location>
</feature>
<proteinExistence type="predicted"/>
<feature type="transmembrane region" description="Helical" evidence="6">
    <location>
        <begin position="302"/>
        <end position="320"/>
    </location>
</feature>
<dbReference type="Pfam" id="PF07690">
    <property type="entry name" value="MFS_1"/>
    <property type="match status" value="1"/>
</dbReference>
<feature type="transmembrane region" description="Helical" evidence="6">
    <location>
        <begin position="119"/>
        <end position="137"/>
    </location>
</feature>
<dbReference type="AlphaFoldDB" id="A0A507B9E8"/>
<keyword evidence="3 6" id="KW-1133">Transmembrane helix</keyword>
<dbReference type="PROSITE" id="PS50850">
    <property type="entry name" value="MFS"/>
    <property type="match status" value="1"/>
</dbReference>
<feature type="transmembrane region" description="Helical" evidence="6">
    <location>
        <begin position="374"/>
        <end position="398"/>
    </location>
</feature>
<dbReference type="PANTHER" id="PTHR23501">
    <property type="entry name" value="MAJOR FACILITATOR SUPERFAMILY"/>
    <property type="match status" value="1"/>
</dbReference>
<dbReference type="EMBL" id="SKBQ01000001">
    <property type="protein sequence ID" value="TPX15786.1"/>
    <property type="molecule type" value="Genomic_DNA"/>
</dbReference>
<evidence type="ECO:0000313" key="9">
    <source>
        <dbReference type="Proteomes" id="UP000319257"/>
    </source>
</evidence>
<evidence type="ECO:0000256" key="4">
    <source>
        <dbReference type="ARBA" id="ARBA00023136"/>
    </source>
</evidence>
<dbReference type="SUPFAM" id="SSF103473">
    <property type="entry name" value="MFS general substrate transporter"/>
    <property type="match status" value="1"/>
</dbReference>
<dbReference type="InParanoid" id="A0A507B9E8"/>
<feature type="transmembrane region" description="Helical" evidence="6">
    <location>
        <begin position="405"/>
        <end position="427"/>
    </location>
</feature>
<protein>
    <recommendedName>
        <fullName evidence="7">Major facilitator superfamily (MFS) profile domain-containing protein</fullName>
    </recommendedName>
</protein>
<evidence type="ECO:0000256" key="3">
    <source>
        <dbReference type="ARBA" id="ARBA00022989"/>
    </source>
</evidence>
<dbReference type="RefSeq" id="XP_030997497.1">
    <property type="nucleotide sequence ID" value="XM_031134758.1"/>
</dbReference>
<organism evidence="8 9">
    <name type="scientific">Thyridium curvatum</name>
    <dbReference type="NCBI Taxonomy" id="1093900"/>
    <lineage>
        <taxon>Eukaryota</taxon>
        <taxon>Fungi</taxon>
        <taxon>Dikarya</taxon>
        <taxon>Ascomycota</taxon>
        <taxon>Pezizomycotina</taxon>
        <taxon>Sordariomycetes</taxon>
        <taxon>Sordariomycetidae</taxon>
        <taxon>Thyridiales</taxon>
        <taxon>Thyridiaceae</taxon>
        <taxon>Thyridium</taxon>
    </lineage>
</organism>